<keyword evidence="7" id="KW-1185">Reference proteome</keyword>
<evidence type="ECO:0000259" key="5">
    <source>
        <dbReference type="Pfam" id="PF16350"/>
    </source>
</evidence>
<dbReference type="EMBL" id="JAIZAY010000014">
    <property type="protein sequence ID" value="KAJ8029188.1"/>
    <property type="molecule type" value="Genomic_DNA"/>
</dbReference>
<feature type="domain" description="FAD dependent oxidoreductase" evidence="2">
    <location>
        <begin position="61"/>
        <end position="423"/>
    </location>
</feature>
<dbReference type="InterPro" id="IPR036188">
    <property type="entry name" value="FAD/NAD-bd_sf"/>
</dbReference>
<dbReference type="Proteomes" id="UP001152320">
    <property type="component" value="Chromosome 14"/>
</dbReference>
<feature type="domain" description="Aminomethyltransferase C-terminal" evidence="4">
    <location>
        <begin position="786"/>
        <end position="863"/>
    </location>
</feature>
<organism evidence="6 7">
    <name type="scientific">Holothuria leucospilota</name>
    <name type="common">Black long sea cucumber</name>
    <name type="synonym">Mertensiothuria leucospilota</name>
    <dbReference type="NCBI Taxonomy" id="206669"/>
    <lineage>
        <taxon>Eukaryota</taxon>
        <taxon>Metazoa</taxon>
        <taxon>Echinodermata</taxon>
        <taxon>Eleutherozoa</taxon>
        <taxon>Echinozoa</taxon>
        <taxon>Holothuroidea</taxon>
        <taxon>Aspidochirotacea</taxon>
        <taxon>Aspidochirotida</taxon>
        <taxon>Holothuriidae</taxon>
        <taxon>Holothuria</taxon>
    </lineage>
</organism>
<dbReference type="Pfam" id="PF16350">
    <property type="entry name" value="FAO_M"/>
    <property type="match status" value="1"/>
</dbReference>
<dbReference type="SUPFAM" id="SSF51905">
    <property type="entry name" value="FAD/NAD(P)-binding domain"/>
    <property type="match status" value="1"/>
</dbReference>
<reference evidence="6" key="1">
    <citation type="submission" date="2021-10" db="EMBL/GenBank/DDBJ databases">
        <title>Tropical sea cucumber genome reveals ecological adaptation and Cuvierian tubules defense mechanism.</title>
        <authorList>
            <person name="Chen T."/>
        </authorList>
    </citation>
    <scope>NUCLEOTIDE SEQUENCE</scope>
    <source>
        <strain evidence="6">Nanhai2018</strain>
        <tissue evidence="6">Muscle</tissue>
    </source>
</reference>
<evidence type="ECO:0000256" key="1">
    <source>
        <dbReference type="ARBA" id="ARBA00008609"/>
    </source>
</evidence>
<dbReference type="PANTHER" id="PTHR43757">
    <property type="entry name" value="AMINOMETHYLTRANSFERASE"/>
    <property type="match status" value="1"/>
</dbReference>
<dbReference type="InterPro" id="IPR006076">
    <property type="entry name" value="FAD-dep_OxRdtase"/>
</dbReference>
<dbReference type="SUPFAM" id="SSF54373">
    <property type="entry name" value="FAD-linked reductases, C-terminal domain"/>
    <property type="match status" value="1"/>
</dbReference>
<dbReference type="InterPro" id="IPR028896">
    <property type="entry name" value="GcvT/YgfZ/DmdA"/>
</dbReference>
<dbReference type="InterPro" id="IPR027266">
    <property type="entry name" value="TrmE/GcvT-like"/>
</dbReference>
<dbReference type="AlphaFoldDB" id="A0A9Q1H0Y5"/>
<dbReference type="SUPFAM" id="SSF103025">
    <property type="entry name" value="Folate-binding domain"/>
    <property type="match status" value="1"/>
</dbReference>
<dbReference type="Gene3D" id="3.50.50.60">
    <property type="entry name" value="FAD/NAD(P)-binding domain"/>
    <property type="match status" value="1"/>
</dbReference>
<evidence type="ECO:0000313" key="7">
    <source>
        <dbReference type="Proteomes" id="UP001152320"/>
    </source>
</evidence>
<dbReference type="SUPFAM" id="SSF101790">
    <property type="entry name" value="Aminomethyltransferase beta-barrel domain"/>
    <property type="match status" value="1"/>
</dbReference>
<sequence>MASMVLRLCMLDKNITKRFLTNRKLTFSEVQRCLSSQSSGDDKRKTSSGRLNKRLKETAETVIIGGGCVGTSIAYHLAKAGMKDVVLLEKSELTAGSTWHAAGLTTYFNPGINAKNLHYYSIKLFETLEEETGQQIGFHNPGSIRLLSTPERMDEARYQMQRQGWNKAPQWIISAEEVLEKFPLLNPDKILGGLYNPEDGHIDPYSLTQAYAAGARKYGADIYMPAPVIGLTSRSDGGWDVETEHGMIAAKRIVNAGGIWGQELGRMVGIELPLVPVHHQYVVTSTIPEVAALKHEVPVIRDLEGSYYCRQERSGLLFGPYEKEHMMRLQEDWVTDGVPQGFGKELYESDLDRIQENVEHAMEMIPVLATADIQSVVSGPIIYSPDLLPLMGPYQGLRNYWAAVGFSYGIIHSGGAGKYLADWIMMGEPPYDLIEMDPNRYGKWTTQEYLFKKARESYGNNNLLGYPKEDRLGGRPTERISGIYEKLKRRGAEYGFHSGWEQPHWFALEGDEAGYQPSFHRTNWHKPVGREYDMVMKRAGIMDLTPFAKFDVKGKDAGRLLDYLVANRLPKIGHSAVCHMLTPRGRVYAEITITRMSDEHFFCITGSGSELHDLRWIEDHAVNGQFDVSITNHTDEMGALTIAGPASRDILSRLTDADVSNEAFPFMSMQEITVGGVPVRAIRISYTGELGWEFYHDRSETEKLYDALLVAGEPFGIGDFGVYTMNVFRIEKGFRMWGQEMLTDNNPIEAGLSMFIKMKKIFLCFQKCDFIGKEAIQKIKSEGLTRKLVLLKVDTDNIDPEGNETIRLNDKVVGNTTSGCFSYHMNQSVAYAYLPVELGKPGTVVKVELLGNHYDGTVIEEPMLLTEPSRAKLKSKAQASG</sequence>
<feature type="domain" description="GCVT N-terminal" evidence="3">
    <location>
        <begin position="483"/>
        <end position="760"/>
    </location>
</feature>
<accession>A0A9Q1H0Y5</accession>
<evidence type="ECO:0000313" key="6">
    <source>
        <dbReference type="EMBL" id="KAJ8029188.1"/>
    </source>
</evidence>
<dbReference type="Pfam" id="PF01571">
    <property type="entry name" value="GCV_T"/>
    <property type="match status" value="1"/>
</dbReference>
<dbReference type="GO" id="GO:0005739">
    <property type="term" value="C:mitochondrion"/>
    <property type="evidence" value="ECO:0007669"/>
    <property type="project" value="TreeGrafter"/>
</dbReference>
<dbReference type="InterPro" id="IPR013977">
    <property type="entry name" value="GcvT_C"/>
</dbReference>
<dbReference type="PANTHER" id="PTHR43757:SF2">
    <property type="entry name" value="AMINOMETHYLTRANSFERASE, MITOCHONDRIAL"/>
    <property type="match status" value="1"/>
</dbReference>
<dbReference type="Gene3D" id="3.30.1360.120">
    <property type="entry name" value="Probable tRNA modification gtpase trme, domain 1"/>
    <property type="match status" value="1"/>
</dbReference>
<dbReference type="Gene3D" id="2.40.30.110">
    <property type="entry name" value="Aminomethyltransferase beta-barrel domains"/>
    <property type="match status" value="1"/>
</dbReference>
<evidence type="ECO:0000259" key="3">
    <source>
        <dbReference type="Pfam" id="PF01571"/>
    </source>
</evidence>
<feature type="domain" description="FAD dependent oxidoreductase central" evidence="5">
    <location>
        <begin position="427"/>
        <end position="478"/>
    </location>
</feature>
<dbReference type="Gene3D" id="3.30.70.1400">
    <property type="entry name" value="Aminomethyltransferase beta-barrel domains"/>
    <property type="match status" value="1"/>
</dbReference>
<evidence type="ECO:0000259" key="4">
    <source>
        <dbReference type="Pfam" id="PF08669"/>
    </source>
</evidence>
<comment type="caution">
    <text evidence="6">The sequence shown here is derived from an EMBL/GenBank/DDBJ whole genome shotgun (WGS) entry which is preliminary data.</text>
</comment>
<dbReference type="Gene3D" id="3.30.9.10">
    <property type="entry name" value="D-Amino Acid Oxidase, subunit A, domain 2"/>
    <property type="match status" value="1"/>
</dbReference>
<name>A0A9Q1H0Y5_HOLLE</name>
<dbReference type="OrthoDB" id="498204at2759"/>
<dbReference type="Pfam" id="PF01266">
    <property type="entry name" value="DAO"/>
    <property type="match status" value="1"/>
</dbReference>
<gene>
    <name evidence="6" type="ORF">HOLleu_28524</name>
</gene>
<evidence type="ECO:0000259" key="2">
    <source>
        <dbReference type="Pfam" id="PF01266"/>
    </source>
</evidence>
<proteinExistence type="inferred from homology"/>
<protein>
    <submittedName>
        <fullName evidence="6">Dimethylglycine dehydrogenase, mitochondrial</fullName>
    </submittedName>
</protein>
<dbReference type="FunFam" id="3.30.70.1400:FF:000005">
    <property type="entry name" value="Dimethylglycine dehydrogenase, mitochondrial"/>
    <property type="match status" value="1"/>
</dbReference>
<dbReference type="InterPro" id="IPR032503">
    <property type="entry name" value="FAO_M"/>
</dbReference>
<dbReference type="InterPro" id="IPR029043">
    <property type="entry name" value="GcvT/YgfZ_C"/>
</dbReference>
<comment type="similarity">
    <text evidence="1">Belongs to the GcvT family.</text>
</comment>
<dbReference type="InterPro" id="IPR006222">
    <property type="entry name" value="GCVT_N"/>
</dbReference>
<dbReference type="Pfam" id="PF08669">
    <property type="entry name" value="GCV_T_C"/>
    <property type="match status" value="1"/>
</dbReference>